<sequence>MTCSLCHNKGHSMQGCSIRGQQSHEIPPVSSSACLFRVNTISDVSGIGLVYVSTVSRSGLKRRIRRGAGWGVRRGVGRGNLNIDPPMNAPTTIGTASGSAVKGYGTLTHSLQAKKTKYSYGFCVMDNGMMVENVY</sequence>
<gene>
    <name evidence="1" type="ORF">RCOM_1381220</name>
</gene>
<organism evidence="1 2">
    <name type="scientific">Ricinus communis</name>
    <name type="common">Castor bean</name>
    <dbReference type="NCBI Taxonomy" id="3988"/>
    <lineage>
        <taxon>Eukaryota</taxon>
        <taxon>Viridiplantae</taxon>
        <taxon>Streptophyta</taxon>
        <taxon>Embryophyta</taxon>
        <taxon>Tracheophyta</taxon>
        <taxon>Spermatophyta</taxon>
        <taxon>Magnoliopsida</taxon>
        <taxon>eudicotyledons</taxon>
        <taxon>Gunneridae</taxon>
        <taxon>Pentapetalae</taxon>
        <taxon>rosids</taxon>
        <taxon>fabids</taxon>
        <taxon>Malpighiales</taxon>
        <taxon>Euphorbiaceae</taxon>
        <taxon>Acalyphoideae</taxon>
        <taxon>Acalypheae</taxon>
        <taxon>Ricinus</taxon>
    </lineage>
</organism>
<proteinExistence type="predicted"/>
<dbReference type="EMBL" id="EQ973795">
    <property type="protein sequence ID" value="EEF46737.1"/>
    <property type="molecule type" value="Genomic_DNA"/>
</dbReference>
<dbReference type="AlphaFoldDB" id="B9RPL6"/>
<reference evidence="2" key="1">
    <citation type="journal article" date="2010" name="Nat. Biotechnol.">
        <title>Draft genome sequence of the oilseed species Ricinus communis.</title>
        <authorList>
            <person name="Chan A.P."/>
            <person name="Crabtree J."/>
            <person name="Zhao Q."/>
            <person name="Lorenzi H."/>
            <person name="Orvis J."/>
            <person name="Puiu D."/>
            <person name="Melake-Berhan A."/>
            <person name="Jones K.M."/>
            <person name="Redman J."/>
            <person name="Chen G."/>
            <person name="Cahoon E.B."/>
            <person name="Gedil M."/>
            <person name="Stanke M."/>
            <person name="Haas B.J."/>
            <person name="Wortman J.R."/>
            <person name="Fraser-Liggett C.M."/>
            <person name="Ravel J."/>
            <person name="Rabinowicz P.D."/>
        </authorList>
    </citation>
    <scope>NUCLEOTIDE SEQUENCE [LARGE SCALE GENOMIC DNA]</scope>
    <source>
        <strain evidence="2">cv. Hale</strain>
    </source>
</reference>
<dbReference type="InParanoid" id="B9RPL6"/>
<name>B9RPL6_RICCO</name>
<protein>
    <submittedName>
        <fullName evidence="1">Uncharacterized protein</fullName>
    </submittedName>
</protein>
<dbReference type="Proteomes" id="UP000008311">
    <property type="component" value="Unassembled WGS sequence"/>
</dbReference>
<evidence type="ECO:0000313" key="1">
    <source>
        <dbReference type="EMBL" id="EEF46737.1"/>
    </source>
</evidence>
<evidence type="ECO:0000313" key="2">
    <source>
        <dbReference type="Proteomes" id="UP000008311"/>
    </source>
</evidence>
<accession>B9RPL6</accession>
<keyword evidence="2" id="KW-1185">Reference proteome</keyword>